<keyword evidence="7" id="KW-0963">Cytoplasm</keyword>
<dbReference type="InterPro" id="IPR031322">
    <property type="entry name" value="Shikimate/glucono_kinase"/>
</dbReference>
<feature type="binding site" evidence="7">
    <location>
        <position position="101"/>
    </location>
    <ligand>
        <name>substrate</name>
    </ligand>
</feature>
<feature type="binding site" evidence="7">
    <location>
        <position position="79"/>
    </location>
    <ligand>
        <name>substrate</name>
    </ligand>
</feature>
<organism evidence="9 10">
    <name type="scientific">Albimonas donghaensis</name>
    <dbReference type="NCBI Taxonomy" id="356660"/>
    <lineage>
        <taxon>Bacteria</taxon>
        <taxon>Pseudomonadati</taxon>
        <taxon>Pseudomonadota</taxon>
        <taxon>Alphaproteobacteria</taxon>
        <taxon>Rhodobacterales</taxon>
        <taxon>Paracoccaceae</taxon>
        <taxon>Albimonas</taxon>
    </lineage>
</organism>
<dbReference type="GO" id="GO:0008652">
    <property type="term" value="P:amino acid biosynthetic process"/>
    <property type="evidence" value="ECO:0007669"/>
    <property type="project" value="UniProtKB-KW"/>
</dbReference>
<dbReference type="PANTHER" id="PTHR21087">
    <property type="entry name" value="SHIKIMATE KINASE"/>
    <property type="match status" value="1"/>
</dbReference>
<dbReference type="Pfam" id="PF01202">
    <property type="entry name" value="SKI"/>
    <property type="match status" value="1"/>
</dbReference>
<dbReference type="HAMAP" id="MF_00109">
    <property type="entry name" value="Shikimate_kinase"/>
    <property type="match status" value="1"/>
</dbReference>
<evidence type="ECO:0000256" key="6">
    <source>
        <dbReference type="ARBA" id="ARBA00023141"/>
    </source>
</evidence>
<accession>A0A1H2RAF3</accession>
<dbReference type="PANTHER" id="PTHR21087:SF16">
    <property type="entry name" value="SHIKIMATE KINASE 1, CHLOROPLASTIC"/>
    <property type="match status" value="1"/>
</dbReference>
<comment type="cofactor">
    <cofactor evidence="7">
        <name>Mg(2+)</name>
        <dbReference type="ChEBI" id="CHEBI:18420"/>
    </cofactor>
    <text evidence="7">Binds 1 Mg(2+) ion per subunit.</text>
</comment>
<evidence type="ECO:0000256" key="7">
    <source>
        <dbReference type="HAMAP-Rule" id="MF_00109"/>
    </source>
</evidence>
<keyword evidence="4 7" id="KW-0418">Kinase</keyword>
<comment type="subunit">
    <text evidence="7">Monomer.</text>
</comment>
<evidence type="ECO:0000256" key="5">
    <source>
        <dbReference type="ARBA" id="ARBA00022840"/>
    </source>
</evidence>
<keyword evidence="1 7" id="KW-0028">Amino-acid biosynthesis</keyword>
<dbReference type="NCBIfam" id="NF010552">
    <property type="entry name" value="PRK13946.1"/>
    <property type="match status" value="1"/>
</dbReference>
<keyword evidence="10" id="KW-1185">Reference proteome</keyword>
<dbReference type="EMBL" id="FNMZ01000001">
    <property type="protein sequence ID" value="SDW16466.1"/>
    <property type="molecule type" value="Genomic_DNA"/>
</dbReference>
<comment type="pathway">
    <text evidence="7">Metabolic intermediate biosynthesis; chorismate biosynthesis; chorismate from D-erythrose 4-phosphate and phosphoenolpyruvate: step 5/7.</text>
</comment>
<keyword evidence="7" id="KW-0460">Magnesium</keyword>
<keyword evidence="7" id="KW-0479">Metal-binding</keyword>
<dbReference type="PRINTS" id="PR01100">
    <property type="entry name" value="SHIKIMTKNASE"/>
</dbReference>
<feature type="binding site" evidence="7">
    <location>
        <position position="37"/>
    </location>
    <ligand>
        <name>Mg(2+)</name>
        <dbReference type="ChEBI" id="CHEBI:18420"/>
    </ligand>
</feature>
<feature type="binding site" evidence="7">
    <location>
        <position position="55"/>
    </location>
    <ligand>
        <name>substrate</name>
    </ligand>
</feature>
<dbReference type="GO" id="GO:0009073">
    <property type="term" value="P:aromatic amino acid family biosynthetic process"/>
    <property type="evidence" value="ECO:0007669"/>
    <property type="project" value="UniProtKB-KW"/>
</dbReference>
<comment type="catalytic activity">
    <reaction evidence="7">
        <text>shikimate + ATP = 3-phosphoshikimate + ADP + H(+)</text>
        <dbReference type="Rhea" id="RHEA:13121"/>
        <dbReference type="ChEBI" id="CHEBI:15378"/>
        <dbReference type="ChEBI" id="CHEBI:30616"/>
        <dbReference type="ChEBI" id="CHEBI:36208"/>
        <dbReference type="ChEBI" id="CHEBI:145989"/>
        <dbReference type="ChEBI" id="CHEBI:456216"/>
        <dbReference type="EC" id="2.7.1.71"/>
    </reaction>
</comment>
<evidence type="ECO:0000313" key="9">
    <source>
        <dbReference type="EMBL" id="SDW16466.1"/>
    </source>
</evidence>
<proteinExistence type="inferred from homology"/>
<dbReference type="CDD" id="cd00464">
    <property type="entry name" value="SK"/>
    <property type="match status" value="1"/>
</dbReference>
<feature type="binding site" evidence="7">
    <location>
        <begin position="33"/>
        <end position="38"/>
    </location>
    <ligand>
        <name>ATP</name>
        <dbReference type="ChEBI" id="CHEBI:30616"/>
    </ligand>
</feature>
<dbReference type="RefSeq" id="WP_143040185.1">
    <property type="nucleotide sequence ID" value="NZ_FNMZ01000001.1"/>
</dbReference>
<dbReference type="GO" id="GO:0000287">
    <property type="term" value="F:magnesium ion binding"/>
    <property type="evidence" value="ECO:0007669"/>
    <property type="project" value="UniProtKB-UniRule"/>
</dbReference>
<name>A0A1H2RAF3_9RHOB</name>
<feature type="region of interest" description="Disordered" evidence="8">
    <location>
        <begin position="207"/>
        <end position="252"/>
    </location>
</feature>
<dbReference type="InterPro" id="IPR000623">
    <property type="entry name" value="Shikimate_kinase/TSH1"/>
</dbReference>
<sequence length="252" mass="26011">MTPEPASPPDPVSATRLPPPRPVRGVVLVGLMGAGKTSVGRRLAAALATPFVDSDDEVERAARMTVPEIFATMGEPSFRDGERRVIARLLEGGPRIIATGGGAWMNDETRAAIRARGAVVVWLRAELDTLVERVSRRAGRPLLAQGNPREILAGLMEVRHPVYALADVVVDSHAGDRHETVVARIIDALAARGDVAGGAVAAAPVRDDAAGDAAADDHAADEHAADGAHETGKAGPSRPAPDTPDTPGGAAG</sequence>
<dbReference type="UniPathway" id="UPA00053">
    <property type="reaction ID" value="UER00088"/>
</dbReference>
<protein>
    <recommendedName>
        <fullName evidence="7">Shikimate kinase</fullName>
        <shortName evidence="7">SK</shortName>
        <ecNumber evidence="7">2.7.1.71</ecNumber>
    </recommendedName>
</protein>
<dbReference type="InterPro" id="IPR027417">
    <property type="entry name" value="P-loop_NTPase"/>
</dbReference>
<comment type="subcellular location">
    <subcellularLocation>
        <location evidence="7">Cytoplasm</location>
    </subcellularLocation>
</comment>
<comment type="function">
    <text evidence="7">Catalyzes the specific phosphorylation of the 3-hydroxyl group of shikimic acid using ATP as a cosubstrate.</text>
</comment>
<dbReference type="SUPFAM" id="SSF52540">
    <property type="entry name" value="P-loop containing nucleoside triphosphate hydrolases"/>
    <property type="match status" value="1"/>
</dbReference>
<evidence type="ECO:0000256" key="3">
    <source>
        <dbReference type="ARBA" id="ARBA00022741"/>
    </source>
</evidence>
<evidence type="ECO:0000256" key="1">
    <source>
        <dbReference type="ARBA" id="ARBA00022605"/>
    </source>
</evidence>
<dbReference type="STRING" id="356660.SAMN05444336_101291"/>
<keyword evidence="5 7" id="KW-0067">ATP-binding</keyword>
<dbReference type="Gene3D" id="3.40.50.300">
    <property type="entry name" value="P-loop containing nucleotide triphosphate hydrolases"/>
    <property type="match status" value="1"/>
</dbReference>
<dbReference type="Proteomes" id="UP000199118">
    <property type="component" value="Unassembled WGS sequence"/>
</dbReference>
<evidence type="ECO:0000313" key="10">
    <source>
        <dbReference type="Proteomes" id="UP000199118"/>
    </source>
</evidence>
<feature type="binding site" evidence="7">
    <location>
        <position position="140"/>
    </location>
    <ligand>
        <name>ATP</name>
        <dbReference type="ChEBI" id="CHEBI:30616"/>
    </ligand>
</feature>
<keyword evidence="2 7" id="KW-0808">Transferase</keyword>
<feature type="binding site" evidence="7">
    <location>
        <position position="159"/>
    </location>
    <ligand>
        <name>substrate</name>
    </ligand>
</feature>
<evidence type="ECO:0000256" key="2">
    <source>
        <dbReference type="ARBA" id="ARBA00022679"/>
    </source>
</evidence>
<comment type="similarity">
    <text evidence="7">Belongs to the shikimate kinase family.</text>
</comment>
<dbReference type="GO" id="GO:0009423">
    <property type="term" value="P:chorismate biosynthetic process"/>
    <property type="evidence" value="ECO:0007669"/>
    <property type="project" value="UniProtKB-UniRule"/>
</dbReference>
<dbReference type="AlphaFoldDB" id="A0A1H2RAF3"/>
<keyword evidence="3 7" id="KW-0547">Nucleotide-binding</keyword>
<evidence type="ECO:0000256" key="8">
    <source>
        <dbReference type="SAM" id="MobiDB-lite"/>
    </source>
</evidence>
<gene>
    <name evidence="7" type="primary">aroK</name>
    <name evidence="9" type="ORF">SAMN05444336_101291</name>
</gene>
<keyword evidence="6 7" id="KW-0057">Aromatic amino acid biosynthesis</keyword>
<dbReference type="GO" id="GO:0005829">
    <property type="term" value="C:cytosol"/>
    <property type="evidence" value="ECO:0007669"/>
    <property type="project" value="TreeGrafter"/>
</dbReference>
<evidence type="ECO:0000256" key="4">
    <source>
        <dbReference type="ARBA" id="ARBA00022777"/>
    </source>
</evidence>
<comment type="caution">
    <text evidence="7">Lacks conserved residue(s) required for the propagation of feature annotation.</text>
</comment>
<dbReference type="OrthoDB" id="9800332at2"/>
<feature type="compositionally biased region" description="Basic and acidic residues" evidence="8">
    <location>
        <begin position="207"/>
        <end position="232"/>
    </location>
</feature>
<dbReference type="EC" id="2.7.1.71" evidence="7"/>
<dbReference type="GO" id="GO:0004765">
    <property type="term" value="F:shikimate kinase activity"/>
    <property type="evidence" value="ECO:0007669"/>
    <property type="project" value="UniProtKB-UniRule"/>
</dbReference>
<dbReference type="GO" id="GO:0005524">
    <property type="term" value="F:ATP binding"/>
    <property type="evidence" value="ECO:0007669"/>
    <property type="project" value="UniProtKB-UniRule"/>
</dbReference>
<reference evidence="9 10" key="1">
    <citation type="submission" date="2016-10" db="EMBL/GenBank/DDBJ databases">
        <authorList>
            <person name="de Groot N.N."/>
        </authorList>
    </citation>
    <scope>NUCLEOTIDE SEQUENCE [LARGE SCALE GENOMIC DNA]</scope>
    <source>
        <strain evidence="9 10">DSM 17890</strain>
    </source>
</reference>